<dbReference type="Gene3D" id="2.40.10.220">
    <property type="entry name" value="predicted glycosyltransferase like domains"/>
    <property type="match status" value="1"/>
</dbReference>
<feature type="domain" description="PilZ" evidence="1">
    <location>
        <begin position="3"/>
        <end position="95"/>
    </location>
</feature>
<keyword evidence="3" id="KW-1185">Reference proteome</keyword>
<evidence type="ECO:0000313" key="2">
    <source>
        <dbReference type="EMBL" id="KJJ84804.1"/>
    </source>
</evidence>
<evidence type="ECO:0000313" key="3">
    <source>
        <dbReference type="Proteomes" id="UP000033428"/>
    </source>
</evidence>
<proteinExistence type="predicted"/>
<dbReference type="EMBL" id="JYNY01000260">
    <property type="protein sequence ID" value="KJJ84804.1"/>
    <property type="molecule type" value="Genomic_DNA"/>
</dbReference>
<accession>A0A0F0CS41</accession>
<name>A0A0F0CS41_9BACT</name>
<feature type="domain" description="PilZ" evidence="1">
    <location>
        <begin position="109"/>
        <end position="208"/>
    </location>
</feature>
<dbReference type="Pfam" id="PF07238">
    <property type="entry name" value="PilZ"/>
    <property type="match status" value="2"/>
</dbReference>
<comment type="caution">
    <text evidence="2">The sequence shown here is derived from an EMBL/GenBank/DDBJ whole genome shotgun (WGS) entry which is preliminary data.</text>
</comment>
<dbReference type="InterPro" id="IPR009875">
    <property type="entry name" value="PilZ_domain"/>
</dbReference>
<sequence length="250" mass="29409">MKDRRYSARYIMVMPIEYQTYSSPNFLKSKTIDISENGISFFASYGISAGAKIQIKMFLNKEFIVETRVAHSDWDQKTSLYRTGVNFEKKNVDFKENLSSRIHLFNIARRRFDKHVIASPLHYEIVDNPSKIDLNTFYSSEGGLLFASKHEVFPDEIIILKIPLYDKNFEIRAKVIYTAKSPEPEIDQFKVAVVFCSPSDAFRIKLVEQICLIEEYRIYRSLALTREILLQDASNEWIARYSEKFKKMYW</sequence>
<reference evidence="2 3" key="1">
    <citation type="submission" date="2015-02" db="EMBL/GenBank/DDBJ databases">
        <title>Single-cell genomics of uncultivated deep-branching MTB reveals a conserved set of magnetosome genes.</title>
        <authorList>
            <person name="Kolinko S."/>
            <person name="Richter M."/>
            <person name="Glockner F.O."/>
            <person name="Brachmann A."/>
            <person name="Schuler D."/>
        </authorList>
    </citation>
    <scope>NUCLEOTIDE SEQUENCE [LARGE SCALE GENOMIC DNA]</scope>
    <source>
        <strain evidence="2">SKK-01</strain>
    </source>
</reference>
<dbReference type="GO" id="GO:0035438">
    <property type="term" value="F:cyclic-di-GMP binding"/>
    <property type="evidence" value="ECO:0007669"/>
    <property type="project" value="InterPro"/>
</dbReference>
<dbReference type="Proteomes" id="UP000033428">
    <property type="component" value="Unassembled WGS sequence"/>
</dbReference>
<protein>
    <submittedName>
        <fullName evidence="2">Type IV pilus assembly PilZ</fullName>
    </submittedName>
</protein>
<dbReference type="AlphaFoldDB" id="A0A0F0CS41"/>
<organism evidence="2 3">
    <name type="scientific">Candidatus Omnitrophus magneticus</name>
    <dbReference type="NCBI Taxonomy" id="1609969"/>
    <lineage>
        <taxon>Bacteria</taxon>
        <taxon>Pseudomonadati</taxon>
        <taxon>Candidatus Omnitrophota</taxon>
        <taxon>Candidatus Omnitrophus</taxon>
    </lineage>
</organism>
<evidence type="ECO:0000259" key="1">
    <source>
        <dbReference type="Pfam" id="PF07238"/>
    </source>
</evidence>
<gene>
    <name evidence="2" type="ORF">OMAG_001324</name>
</gene>